<keyword evidence="2" id="KW-0812">Transmembrane</keyword>
<feature type="non-terminal residue" evidence="4">
    <location>
        <position position="1"/>
    </location>
</feature>
<dbReference type="Pfam" id="PF02321">
    <property type="entry name" value="OEP"/>
    <property type="match status" value="2"/>
</dbReference>
<sequence>AQDWWRSFGSAELDALVEQARRHSLDVAAAAARVRQAEAVARQAGAALVPVVAASLQSSREGRAGGHAAVAGNHHGAQLWASYEVDFWGRNRAAREAARADWQASTFDRDTVQLTVAAGVASTWLLAVALHERGAIAESNLGSAERLLHWMEARSRAGAATALELAQQRGLVASQCRAVAALRQQAGEARAALALLLGQPAPALAVGPATWAGVQEPRVGAGWPTRRLVQRPDIARAEAQLAAADAQVAVARAAMLPSLTLTAGLGTGGERLSRLLDNPLYSLAAGLAAPVFDAGRLAAGTDLARARREELLAGYRQHIVAAFADVEVALDAAARLAEQSAAQDQELQQAQRALALAESRYRAGAETLLTLLDAQRTLYAAQDMAVQLRLARLQASVSLYRAFGGGWSPSVTTY</sequence>
<keyword evidence="2" id="KW-0449">Lipoprotein</keyword>
<organism evidence="4 5">
    <name type="scientific">Azohydromonas lata</name>
    <dbReference type="NCBI Taxonomy" id="45677"/>
    <lineage>
        <taxon>Bacteria</taxon>
        <taxon>Pseudomonadati</taxon>
        <taxon>Pseudomonadota</taxon>
        <taxon>Betaproteobacteria</taxon>
        <taxon>Burkholderiales</taxon>
        <taxon>Sphaerotilaceae</taxon>
        <taxon>Azohydromonas</taxon>
    </lineage>
</organism>
<dbReference type="RefSeq" id="WP_322468758.1">
    <property type="nucleotide sequence ID" value="NZ_JAXOJX010000136.1"/>
</dbReference>
<keyword evidence="3" id="KW-0175">Coiled coil</keyword>
<name>A0ABU5IRZ0_9BURK</name>
<accession>A0ABU5IRZ0</accession>
<dbReference type="NCBIfam" id="TIGR01845">
    <property type="entry name" value="outer_NodT"/>
    <property type="match status" value="1"/>
</dbReference>
<evidence type="ECO:0000313" key="4">
    <source>
        <dbReference type="EMBL" id="MDZ5461657.1"/>
    </source>
</evidence>
<dbReference type="EMBL" id="JAXOJX010000136">
    <property type="protein sequence ID" value="MDZ5461657.1"/>
    <property type="molecule type" value="Genomic_DNA"/>
</dbReference>
<dbReference type="SUPFAM" id="SSF56954">
    <property type="entry name" value="Outer membrane efflux proteins (OEP)"/>
    <property type="match status" value="1"/>
</dbReference>
<proteinExistence type="inferred from homology"/>
<keyword evidence="2" id="KW-0472">Membrane</keyword>
<keyword evidence="2" id="KW-1134">Transmembrane beta strand</keyword>
<keyword evidence="2" id="KW-0564">Palmitate</keyword>
<comment type="subcellular location">
    <subcellularLocation>
        <location evidence="2">Cell membrane</location>
        <topology evidence="2">Lipid-anchor</topology>
    </subcellularLocation>
</comment>
<comment type="caution">
    <text evidence="4">The sequence shown here is derived from an EMBL/GenBank/DDBJ whole genome shotgun (WGS) entry which is preliminary data.</text>
</comment>
<dbReference type="PANTHER" id="PTHR30203">
    <property type="entry name" value="OUTER MEMBRANE CATION EFFLUX PROTEIN"/>
    <property type="match status" value="1"/>
</dbReference>
<dbReference type="InterPro" id="IPR010131">
    <property type="entry name" value="MdtP/NodT-like"/>
</dbReference>
<dbReference type="PANTHER" id="PTHR30203:SF33">
    <property type="entry name" value="BLR4455 PROTEIN"/>
    <property type="match status" value="1"/>
</dbReference>
<gene>
    <name evidence="4" type="ORF">SM757_34295</name>
</gene>
<reference evidence="4 5" key="1">
    <citation type="submission" date="2023-11" db="EMBL/GenBank/DDBJ databases">
        <title>Draft genome of Azohydromonas lata strain H1 (DSM1123), a polyhydroxyalkanoate producer.</title>
        <authorList>
            <person name="Traversa D."/>
            <person name="D'Addabbo P."/>
            <person name="Pazzani C."/>
            <person name="Manzari C."/>
            <person name="Chiara M."/>
            <person name="Scrascia M."/>
        </authorList>
    </citation>
    <scope>NUCLEOTIDE SEQUENCE [LARGE SCALE GENOMIC DNA]</scope>
    <source>
        <strain evidence="4 5">H1</strain>
    </source>
</reference>
<keyword evidence="5" id="KW-1185">Reference proteome</keyword>
<dbReference type="Gene3D" id="2.20.200.10">
    <property type="entry name" value="Outer membrane efflux proteins (OEP)"/>
    <property type="match status" value="1"/>
</dbReference>
<feature type="coiled-coil region" evidence="3">
    <location>
        <begin position="333"/>
        <end position="360"/>
    </location>
</feature>
<protein>
    <submittedName>
        <fullName evidence="4">Efflux transporter outer membrane subunit</fullName>
    </submittedName>
</protein>
<dbReference type="InterPro" id="IPR003423">
    <property type="entry name" value="OMP_efflux"/>
</dbReference>
<dbReference type="Gene3D" id="1.20.1600.10">
    <property type="entry name" value="Outer membrane efflux proteins (OEP)"/>
    <property type="match status" value="1"/>
</dbReference>
<evidence type="ECO:0000256" key="1">
    <source>
        <dbReference type="ARBA" id="ARBA00007613"/>
    </source>
</evidence>
<evidence type="ECO:0000256" key="2">
    <source>
        <dbReference type="RuleBase" id="RU362097"/>
    </source>
</evidence>
<evidence type="ECO:0000313" key="5">
    <source>
        <dbReference type="Proteomes" id="UP001293718"/>
    </source>
</evidence>
<dbReference type="Proteomes" id="UP001293718">
    <property type="component" value="Unassembled WGS sequence"/>
</dbReference>
<evidence type="ECO:0000256" key="3">
    <source>
        <dbReference type="SAM" id="Coils"/>
    </source>
</evidence>
<comment type="similarity">
    <text evidence="1 2">Belongs to the outer membrane factor (OMF) (TC 1.B.17) family.</text>
</comment>